<feature type="transmembrane region" description="Helical" evidence="1">
    <location>
        <begin position="83"/>
        <end position="103"/>
    </location>
</feature>
<dbReference type="EMBL" id="JACOPQ010000001">
    <property type="protein sequence ID" value="MBC5735742.1"/>
    <property type="molecule type" value="Genomic_DNA"/>
</dbReference>
<reference evidence="2" key="1">
    <citation type="submission" date="2020-08" db="EMBL/GenBank/DDBJ databases">
        <title>Genome public.</title>
        <authorList>
            <person name="Liu C."/>
            <person name="Sun Q."/>
        </authorList>
    </citation>
    <scope>NUCLEOTIDE SEQUENCE</scope>
    <source>
        <strain evidence="2">NSJ-52</strain>
    </source>
</reference>
<accession>A0A8J6J3X3</accession>
<comment type="caution">
    <text evidence="2">The sequence shown here is derived from an EMBL/GenBank/DDBJ whole genome shotgun (WGS) entry which is preliminary data.</text>
</comment>
<dbReference type="RefSeq" id="WP_155147016.1">
    <property type="nucleotide sequence ID" value="NZ_JACOPQ010000001.1"/>
</dbReference>
<organism evidence="2 3">
    <name type="scientific">Lawsonibacter faecis</name>
    <dbReference type="NCBI Taxonomy" id="2763052"/>
    <lineage>
        <taxon>Bacteria</taxon>
        <taxon>Bacillati</taxon>
        <taxon>Bacillota</taxon>
        <taxon>Clostridia</taxon>
        <taxon>Eubacteriales</taxon>
        <taxon>Oscillospiraceae</taxon>
        <taxon>Lawsonibacter</taxon>
    </lineage>
</organism>
<sequence>MISILAISLALTLAVEVPVAFCWGLRRRDLLLCVLVNLLTNPAVVLLHTLFPAVWLTAALEAAAVGAEGFYYSRFGADIRRPWALALAANLLSYSAGVLLNLLF</sequence>
<keyword evidence="1" id="KW-1133">Transmembrane helix</keyword>
<keyword evidence="1" id="KW-0472">Membrane</keyword>
<evidence type="ECO:0000313" key="3">
    <source>
        <dbReference type="Proteomes" id="UP000607645"/>
    </source>
</evidence>
<dbReference type="AlphaFoldDB" id="A0A8J6J3X3"/>
<gene>
    <name evidence="2" type="ORF">H8S62_01790</name>
</gene>
<dbReference type="Proteomes" id="UP000607645">
    <property type="component" value="Unassembled WGS sequence"/>
</dbReference>
<evidence type="ECO:0000313" key="2">
    <source>
        <dbReference type="EMBL" id="MBC5735742.1"/>
    </source>
</evidence>
<proteinExistence type="predicted"/>
<evidence type="ECO:0000256" key="1">
    <source>
        <dbReference type="SAM" id="Phobius"/>
    </source>
</evidence>
<keyword evidence="3" id="KW-1185">Reference proteome</keyword>
<name>A0A8J6J3X3_9FIRM</name>
<protein>
    <submittedName>
        <fullName evidence="2">Uncharacterized protein</fullName>
    </submittedName>
</protein>
<keyword evidence="1" id="KW-0812">Transmembrane</keyword>